<accession>A0ABU5IKN5</accession>
<name>A0ABU5IKN5_9BURK</name>
<dbReference type="Proteomes" id="UP001293718">
    <property type="component" value="Unassembled WGS sequence"/>
</dbReference>
<dbReference type="SUPFAM" id="SSF56601">
    <property type="entry name" value="beta-lactamase/transpeptidase-like"/>
    <property type="match status" value="1"/>
</dbReference>
<dbReference type="PANTHER" id="PTHR43283:SF7">
    <property type="entry name" value="BETA-LACTAMASE-RELATED DOMAIN-CONTAINING PROTEIN"/>
    <property type="match status" value="1"/>
</dbReference>
<feature type="transmembrane region" description="Helical" evidence="1">
    <location>
        <begin position="47"/>
        <end position="67"/>
    </location>
</feature>
<dbReference type="PANTHER" id="PTHR43283">
    <property type="entry name" value="BETA-LACTAMASE-RELATED"/>
    <property type="match status" value="1"/>
</dbReference>
<evidence type="ECO:0000313" key="3">
    <source>
        <dbReference type="EMBL" id="MDZ5459458.1"/>
    </source>
</evidence>
<evidence type="ECO:0000259" key="2">
    <source>
        <dbReference type="Pfam" id="PF00144"/>
    </source>
</evidence>
<dbReference type="InterPro" id="IPR012338">
    <property type="entry name" value="Beta-lactam/transpept-like"/>
</dbReference>
<dbReference type="InterPro" id="IPR001466">
    <property type="entry name" value="Beta-lactam-related"/>
</dbReference>
<reference evidence="3 4" key="1">
    <citation type="submission" date="2023-11" db="EMBL/GenBank/DDBJ databases">
        <title>Draft genome of Azohydromonas lata strain H1 (DSM1123), a polyhydroxyalkanoate producer.</title>
        <authorList>
            <person name="Traversa D."/>
            <person name="D'Addabbo P."/>
            <person name="Pazzani C."/>
            <person name="Manzari C."/>
            <person name="Chiara M."/>
            <person name="Scrascia M."/>
        </authorList>
    </citation>
    <scope>NUCLEOTIDE SEQUENCE [LARGE SCALE GENOMIC DNA]</scope>
    <source>
        <strain evidence="3 4">H1</strain>
    </source>
</reference>
<keyword evidence="4" id="KW-1185">Reference proteome</keyword>
<evidence type="ECO:0000256" key="1">
    <source>
        <dbReference type="SAM" id="Phobius"/>
    </source>
</evidence>
<keyword evidence="1" id="KW-0812">Transmembrane</keyword>
<keyword evidence="1" id="KW-0472">Membrane</keyword>
<comment type="caution">
    <text evidence="3">The sequence shown here is derived from an EMBL/GenBank/DDBJ whole genome shotgun (WGS) entry which is preliminary data.</text>
</comment>
<organism evidence="3 4">
    <name type="scientific">Azohydromonas lata</name>
    <dbReference type="NCBI Taxonomy" id="45677"/>
    <lineage>
        <taxon>Bacteria</taxon>
        <taxon>Pseudomonadati</taxon>
        <taxon>Pseudomonadota</taxon>
        <taxon>Betaproteobacteria</taxon>
        <taxon>Burkholderiales</taxon>
        <taxon>Sphaerotilaceae</taxon>
        <taxon>Azohydromonas</taxon>
    </lineage>
</organism>
<sequence length="447" mass="50272">MQSGYSHASRLKGAAAAAIASIPLPNLRWGHQRGWAVLMRHWRLLRFLLPGMAILAGCADVPGWMLLQQRATITDFQHFNNAPIKHALPVVELSAQTERALHVPKLPAREALEDLLERTNTVAFLVVQQGRIVYERYFQGFRPDSLVASFSLAKSVVSALVGIAQHEGQISSVEDPVTRYLPELLAQDPRYAQVRLRHLLEMRSGIAFKDDSRMPWGDPARFYLTRDLASYVRRLRIERPADETYHYSNADTQLLAMVLERATGIPLARYVQDKLWQPMGAAADASWSLDSFEKGIPKAFCCLNATPRDYARIGLVFLNRGFFNGRQIVPADWVDQSIEVREHPGQDMVSRWNVDVPSGTFYTWQWRRQPAAGFKPMPPIHPGPNFFAQGLYGQYIFVAPEQDMVIVRLGRNSGGQDWPRLLGRLASLNPLPGKVSVASRSTTSASF</sequence>
<dbReference type="GO" id="GO:0016787">
    <property type="term" value="F:hydrolase activity"/>
    <property type="evidence" value="ECO:0007669"/>
    <property type="project" value="UniProtKB-KW"/>
</dbReference>
<dbReference type="InterPro" id="IPR050789">
    <property type="entry name" value="Diverse_Enzym_Activities"/>
</dbReference>
<proteinExistence type="predicted"/>
<keyword evidence="1" id="KW-1133">Transmembrane helix</keyword>
<dbReference type="EC" id="3.-.-.-" evidence="3"/>
<dbReference type="Pfam" id="PF00144">
    <property type="entry name" value="Beta-lactamase"/>
    <property type="match status" value="1"/>
</dbReference>
<dbReference type="Gene3D" id="3.40.710.10">
    <property type="entry name" value="DD-peptidase/beta-lactamase superfamily"/>
    <property type="match status" value="1"/>
</dbReference>
<dbReference type="RefSeq" id="WP_322467203.1">
    <property type="nucleotide sequence ID" value="NZ_JAXOJX010000044.1"/>
</dbReference>
<feature type="domain" description="Beta-lactamase-related" evidence="2">
    <location>
        <begin position="111"/>
        <end position="410"/>
    </location>
</feature>
<protein>
    <submittedName>
        <fullName evidence="3">Serine hydrolase</fullName>
        <ecNumber evidence="3">3.-.-.-</ecNumber>
    </submittedName>
</protein>
<gene>
    <name evidence="3" type="ORF">SM757_23025</name>
</gene>
<dbReference type="EMBL" id="JAXOJX010000044">
    <property type="protein sequence ID" value="MDZ5459458.1"/>
    <property type="molecule type" value="Genomic_DNA"/>
</dbReference>
<evidence type="ECO:0000313" key="4">
    <source>
        <dbReference type="Proteomes" id="UP001293718"/>
    </source>
</evidence>
<keyword evidence="3" id="KW-0378">Hydrolase</keyword>